<dbReference type="InterPro" id="IPR043128">
    <property type="entry name" value="Rev_trsase/Diguanyl_cyclase"/>
</dbReference>
<dbReference type="Gene3D" id="3.20.20.450">
    <property type="entry name" value="EAL domain"/>
    <property type="match status" value="1"/>
</dbReference>
<dbReference type="Pfam" id="PF00990">
    <property type="entry name" value="GGDEF"/>
    <property type="match status" value="2"/>
</dbReference>
<dbReference type="RefSeq" id="WP_011395907.1">
    <property type="nucleotide sequence ID" value="NC_007645.1"/>
</dbReference>
<dbReference type="SUPFAM" id="SSF55073">
    <property type="entry name" value="Nucleotide cyclase"/>
    <property type="match status" value="1"/>
</dbReference>
<dbReference type="SMART" id="SM00052">
    <property type="entry name" value="EAL"/>
    <property type="match status" value="1"/>
</dbReference>
<dbReference type="InterPro" id="IPR001633">
    <property type="entry name" value="EAL_dom"/>
</dbReference>
<dbReference type="PANTHER" id="PTHR44757">
    <property type="entry name" value="DIGUANYLATE CYCLASE DGCP"/>
    <property type="match status" value="1"/>
</dbReference>
<feature type="domain" description="EAL" evidence="1">
    <location>
        <begin position="562"/>
        <end position="816"/>
    </location>
</feature>
<keyword evidence="4" id="KW-1185">Reference proteome</keyword>
<dbReference type="Gene3D" id="3.30.70.270">
    <property type="match status" value="1"/>
</dbReference>
<dbReference type="InterPro" id="IPR052155">
    <property type="entry name" value="Biofilm_reg_signaling"/>
</dbReference>
<evidence type="ECO:0000259" key="1">
    <source>
        <dbReference type="PROSITE" id="PS50883"/>
    </source>
</evidence>
<dbReference type="CDD" id="cd01948">
    <property type="entry name" value="EAL"/>
    <property type="match status" value="1"/>
</dbReference>
<gene>
    <name evidence="3" type="ordered locus">HCH_02002</name>
</gene>
<dbReference type="InterPro" id="IPR000160">
    <property type="entry name" value="GGDEF_dom"/>
</dbReference>
<name>Q2SKI8_HAHCH</name>
<evidence type="ECO:0000313" key="3">
    <source>
        <dbReference type="EMBL" id="ABC28836.1"/>
    </source>
</evidence>
<dbReference type="Proteomes" id="UP000000238">
    <property type="component" value="Chromosome"/>
</dbReference>
<dbReference type="EMBL" id="CP000155">
    <property type="protein sequence ID" value="ABC28836.1"/>
    <property type="molecule type" value="Genomic_DNA"/>
</dbReference>
<dbReference type="InterPro" id="IPR035919">
    <property type="entry name" value="EAL_sf"/>
</dbReference>
<organism evidence="3 4">
    <name type="scientific">Hahella chejuensis (strain KCTC 2396)</name>
    <dbReference type="NCBI Taxonomy" id="349521"/>
    <lineage>
        <taxon>Bacteria</taxon>
        <taxon>Pseudomonadati</taxon>
        <taxon>Pseudomonadota</taxon>
        <taxon>Gammaproteobacteria</taxon>
        <taxon>Oceanospirillales</taxon>
        <taxon>Hahellaceae</taxon>
        <taxon>Hahella</taxon>
    </lineage>
</organism>
<dbReference type="PROSITE" id="PS50883">
    <property type="entry name" value="EAL"/>
    <property type="match status" value="1"/>
</dbReference>
<proteinExistence type="predicted"/>
<dbReference type="NCBIfam" id="TIGR00254">
    <property type="entry name" value="GGDEF"/>
    <property type="match status" value="2"/>
</dbReference>
<dbReference type="PANTHER" id="PTHR44757:SF2">
    <property type="entry name" value="BIOFILM ARCHITECTURE MAINTENANCE PROTEIN MBAA"/>
    <property type="match status" value="1"/>
</dbReference>
<dbReference type="KEGG" id="hch:HCH_02002"/>
<dbReference type="SMART" id="SM00267">
    <property type="entry name" value="GGDEF"/>
    <property type="match status" value="1"/>
</dbReference>
<evidence type="ECO:0000259" key="2">
    <source>
        <dbReference type="PROSITE" id="PS50887"/>
    </source>
</evidence>
<protein>
    <submittedName>
        <fullName evidence="3">Predicted signal transduction protein containing a membrane domain, an EAL and a GGDEF domain</fullName>
    </submittedName>
</protein>
<dbReference type="eggNOG" id="COG5001">
    <property type="taxonomic scope" value="Bacteria"/>
</dbReference>
<dbReference type="Gene3D" id="6.10.340.10">
    <property type="match status" value="1"/>
</dbReference>
<dbReference type="SUPFAM" id="SSF141868">
    <property type="entry name" value="EAL domain-like"/>
    <property type="match status" value="1"/>
</dbReference>
<dbReference type="CDD" id="cd01949">
    <property type="entry name" value="GGDEF"/>
    <property type="match status" value="1"/>
</dbReference>
<dbReference type="Pfam" id="PF00563">
    <property type="entry name" value="EAL"/>
    <property type="match status" value="1"/>
</dbReference>
<feature type="domain" description="GGDEF" evidence="2">
    <location>
        <begin position="401"/>
        <end position="553"/>
    </location>
</feature>
<sequence length="820" mass="91973">MKLRARLIITLVVATFTCFLSLATALYVELTAFWESRSRHLLDESASLAAANVNGAVEHTLANMRLLASEDVLDRYLSMGEERYTLMYDVSAKALSRYATLFPEYLEIVLLLPDGVEDIRIADDIRSPEAEPAGESLFQQAMQDPYNTYYDFIDQERFDGPHLTFYRALYMIDRSLGAYENNKVVKGVLKFTVNMNWLMRHDPGGDAAEVEATFIASRGRGVIYTSDLSKAQARALSNSPGASGEGPNQYIARMLGEDYLVDSRPLIGDWRLYNTMPFSEARSEFHRLLFTAIVVLVVVFVLLGWFIYVQMDRMIVRPVKELASATYHILHAPDKAKSLRMQGGEIGRLQQAFLEMEGRIRQYTQELKTQAYTDSLTGLPNRHAMAHMLALLMARNEERKQSLALLFIDLDGFKQINDVYGHQVGDSLLTAVTGRLSSVLRPSDVIYQISEEDALDETDEERNILFRLGGDEFTIIVPNIGARKNAAAVAQRVLDQLKPPFKVEGQETFIGASIGIAMCPDDADGVNNLIKYADTAMYSAKAHGKMRFEFFSPQLEHSEQARLALDNLISKALDKDEFIICFQPIIDLRTRRLAGFEALARLYSGQHGWISPLEFVPAAEKRGMIDHITLLVASHACEFVKALEEKYHLQPSVSINITAGQLAVGKVFDKINQLLVEFGMSRNIFEFEVTESALFENRKGCAVTLDKLRNQGFRVSLDNFGVGYSSLSHLKKFSFNTLKIDRSFLRDLHDDEAGQAILSSIIAMARKMDMAVVAEGIETMQQLEVVESLGIHLAQGYLFSPPLPAEAALALYEQDAAIRY</sequence>
<dbReference type="OrthoDB" id="6168558at2"/>
<dbReference type="InterPro" id="IPR029787">
    <property type="entry name" value="Nucleotide_cyclase"/>
</dbReference>
<reference evidence="3 4" key="1">
    <citation type="journal article" date="2005" name="Nucleic Acids Res.">
        <title>Genomic blueprint of Hahella chejuensis, a marine microbe producing an algicidal agent.</title>
        <authorList>
            <person name="Jeong H."/>
            <person name="Yim J.H."/>
            <person name="Lee C."/>
            <person name="Choi S.-H."/>
            <person name="Park Y.K."/>
            <person name="Yoon S.H."/>
            <person name="Hur C.-G."/>
            <person name="Kang H.-Y."/>
            <person name="Kim D."/>
            <person name="Lee H.H."/>
            <person name="Park K.H."/>
            <person name="Park S.-H."/>
            <person name="Park H.-S."/>
            <person name="Lee H.K."/>
            <person name="Oh T.K."/>
            <person name="Kim J.F."/>
        </authorList>
    </citation>
    <scope>NUCLEOTIDE SEQUENCE [LARGE SCALE GENOMIC DNA]</scope>
    <source>
        <strain evidence="3 4">KCTC 2396</strain>
    </source>
</reference>
<evidence type="ECO:0000313" key="4">
    <source>
        <dbReference type="Proteomes" id="UP000000238"/>
    </source>
</evidence>
<dbReference type="STRING" id="349521.HCH_02002"/>
<dbReference type="AlphaFoldDB" id="Q2SKI8"/>
<dbReference type="PROSITE" id="PS50887">
    <property type="entry name" value="GGDEF"/>
    <property type="match status" value="1"/>
</dbReference>
<dbReference type="HOGENOM" id="CLU_000445_70_44_6"/>
<accession>Q2SKI8</accession>